<comment type="subcellular location">
    <subcellularLocation>
        <location evidence="1">Cell membrane</location>
        <topology evidence="1">Multi-pass membrane protein</topology>
    </subcellularLocation>
</comment>
<dbReference type="Proteomes" id="UP000002572">
    <property type="component" value="Chromosome"/>
</dbReference>
<evidence type="ECO:0000256" key="1">
    <source>
        <dbReference type="ARBA" id="ARBA00004651"/>
    </source>
</evidence>
<evidence type="ECO:0000256" key="4">
    <source>
        <dbReference type="ARBA" id="ARBA00022989"/>
    </source>
</evidence>
<dbReference type="InterPro" id="IPR051542">
    <property type="entry name" value="Hydrogenase_cytochrome"/>
</dbReference>
<dbReference type="eggNOG" id="COG2864">
    <property type="taxonomic scope" value="Bacteria"/>
</dbReference>
<reference evidence="8 9" key="1">
    <citation type="submission" date="2010-12" db="EMBL/GenBank/DDBJ databases">
        <title>Complete sequence of Desulfurispirillum indicum S5.</title>
        <authorList>
            <consortium name="US DOE Joint Genome Institute"/>
            <person name="Lucas S."/>
            <person name="Copeland A."/>
            <person name="Lapidus A."/>
            <person name="Cheng J.-F."/>
            <person name="Goodwin L."/>
            <person name="Pitluck S."/>
            <person name="Chertkov O."/>
            <person name="Held B."/>
            <person name="Detter J.C."/>
            <person name="Han C."/>
            <person name="Tapia R."/>
            <person name="Land M."/>
            <person name="Hauser L."/>
            <person name="Kyrpides N."/>
            <person name="Ivanova N."/>
            <person name="Mikhailova N."/>
            <person name="Haggblom M."/>
            <person name="Rauschenbach I."/>
            <person name="Bini E."/>
            <person name="Woyke T."/>
        </authorList>
    </citation>
    <scope>NUCLEOTIDE SEQUENCE [LARGE SCALE GENOMIC DNA]</scope>
    <source>
        <strain evidence="9">ATCC BAA-1389 / DSM 22839 / S5</strain>
    </source>
</reference>
<dbReference type="GO" id="GO:0022904">
    <property type="term" value="P:respiratory electron transport chain"/>
    <property type="evidence" value="ECO:0007669"/>
    <property type="project" value="InterPro"/>
</dbReference>
<organism evidence="8 9">
    <name type="scientific">Desulfurispirillum indicum (strain ATCC BAA-1389 / DSM 22839 / S5)</name>
    <dbReference type="NCBI Taxonomy" id="653733"/>
    <lineage>
        <taxon>Bacteria</taxon>
        <taxon>Pseudomonadati</taxon>
        <taxon>Chrysiogenota</taxon>
        <taxon>Chrysiogenia</taxon>
        <taxon>Chrysiogenales</taxon>
        <taxon>Chrysiogenaceae</taxon>
        <taxon>Desulfurispirillum</taxon>
    </lineage>
</organism>
<evidence type="ECO:0000256" key="3">
    <source>
        <dbReference type="ARBA" id="ARBA00022692"/>
    </source>
</evidence>
<dbReference type="GO" id="GO:0009055">
    <property type="term" value="F:electron transfer activity"/>
    <property type="evidence" value="ECO:0007669"/>
    <property type="project" value="InterPro"/>
</dbReference>
<gene>
    <name evidence="8" type="ordered locus">Selin_1550</name>
</gene>
<feature type="transmembrane region" description="Helical" evidence="6">
    <location>
        <begin position="60"/>
        <end position="83"/>
    </location>
</feature>
<dbReference type="PANTHER" id="PTHR30485:SF1">
    <property type="entry name" value="CYTOCHROME YDHU-RELATED"/>
    <property type="match status" value="1"/>
</dbReference>
<keyword evidence="5 6" id="KW-0472">Membrane</keyword>
<dbReference type="Gene3D" id="1.20.950.20">
    <property type="entry name" value="Transmembrane di-heme cytochromes, Chain C"/>
    <property type="match status" value="1"/>
</dbReference>
<dbReference type="InterPro" id="IPR016174">
    <property type="entry name" value="Di-haem_cyt_TM"/>
</dbReference>
<dbReference type="GO" id="GO:0020037">
    <property type="term" value="F:heme binding"/>
    <property type="evidence" value="ECO:0007669"/>
    <property type="project" value="TreeGrafter"/>
</dbReference>
<evidence type="ECO:0000313" key="8">
    <source>
        <dbReference type="EMBL" id="ADU66283.1"/>
    </source>
</evidence>
<sequence>MSKSALVVRHNRVVRATHWTIALSALLLIFSGFGEMPMYARYGLTQVPGFRWSGNYEINLILHYIAAFFFTAAVVFHMIYHAMRREFAALPRRGDVTESVHIIWAMIRGKEEPQHGKFLAEQRLAYAAMGSVSLILVLTGLIKTYKNMGNIILDPMFLQVVTYVHTIAAIPFVLLLLAHLAAFLVKANWPLFPSMFSGRVSREYARRRHGKWDIESQ</sequence>
<evidence type="ECO:0000256" key="6">
    <source>
        <dbReference type="SAM" id="Phobius"/>
    </source>
</evidence>
<name>E6W7B6_DESIS</name>
<dbReference type="AlphaFoldDB" id="E6W7B6"/>
<evidence type="ECO:0000313" key="9">
    <source>
        <dbReference type="Proteomes" id="UP000002572"/>
    </source>
</evidence>
<dbReference type="PANTHER" id="PTHR30485">
    <property type="entry name" value="NI/FE-HYDROGENASE 1 B-TYPE CYTOCHROME SUBUNIT"/>
    <property type="match status" value="1"/>
</dbReference>
<dbReference type="SUPFAM" id="SSF81342">
    <property type="entry name" value="Transmembrane di-heme cytochromes"/>
    <property type="match status" value="1"/>
</dbReference>
<dbReference type="STRING" id="653733.Selin_1550"/>
<evidence type="ECO:0000259" key="7">
    <source>
        <dbReference type="Pfam" id="PF01292"/>
    </source>
</evidence>
<keyword evidence="9" id="KW-1185">Reference proteome</keyword>
<accession>E6W7B6</accession>
<dbReference type="InterPro" id="IPR011577">
    <property type="entry name" value="Cyt_b561_bac/Ni-Hgenase"/>
</dbReference>
<protein>
    <recommendedName>
        <fullName evidence="7">Cytochrome b561 bacterial/Ni-hydrogenase domain-containing protein</fullName>
    </recommendedName>
</protein>
<dbReference type="EMBL" id="CP002432">
    <property type="protein sequence ID" value="ADU66283.1"/>
    <property type="molecule type" value="Genomic_DNA"/>
</dbReference>
<dbReference type="InParanoid" id="E6W7B6"/>
<proteinExistence type="predicted"/>
<feature type="transmembrane region" description="Helical" evidence="6">
    <location>
        <begin position="21"/>
        <end position="40"/>
    </location>
</feature>
<dbReference type="FunCoup" id="E6W7B6">
    <property type="interactions" value="162"/>
</dbReference>
<evidence type="ECO:0000256" key="2">
    <source>
        <dbReference type="ARBA" id="ARBA00022475"/>
    </source>
</evidence>
<keyword evidence="2" id="KW-1003">Cell membrane</keyword>
<dbReference type="HOGENOM" id="CLU_1123155_0_0_0"/>
<dbReference type="Pfam" id="PF01292">
    <property type="entry name" value="Ni_hydr_CYTB"/>
    <property type="match status" value="1"/>
</dbReference>
<dbReference type="OrthoDB" id="9787143at2"/>
<keyword evidence="3 6" id="KW-0812">Transmembrane</keyword>
<keyword evidence="4 6" id="KW-1133">Transmembrane helix</keyword>
<feature type="transmembrane region" description="Helical" evidence="6">
    <location>
        <begin position="162"/>
        <end position="185"/>
    </location>
</feature>
<dbReference type="KEGG" id="din:Selin_1550"/>
<dbReference type="RefSeq" id="WP_013506164.1">
    <property type="nucleotide sequence ID" value="NC_014836.1"/>
</dbReference>
<evidence type="ECO:0000256" key="5">
    <source>
        <dbReference type="ARBA" id="ARBA00023136"/>
    </source>
</evidence>
<dbReference type="GO" id="GO:0005886">
    <property type="term" value="C:plasma membrane"/>
    <property type="evidence" value="ECO:0007669"/>
    <property type="project" value="UniProtKB-SubCell"/>
</dbReference>
<feature type="transmembrane region" description="Helical" evidence="6">
    <location>
        <begin position="124"/>
        <end position="142"/>
    </location>
</feature>
<feature type="domain" description="Cytochrome b561 bacterial/Ni-hydrogenase" evidence="7">
    <location>
        <begin position="9"/>
        <end position="198"/>
    </location>
</feature>